<protein>
    <submittedName>
        <fullName evidence="1">Uncharacterized protein</fullName>
    </submittedName>
</protein>
<evidence type="ECO:0000313" key="1">
    <source>
        <dbReference type="EMBL" id="AGZ38758.1"/>
    </source>
</evidence>
<proteinExistence type="predicted"/>
<organism evidence="1 2">
    <name type="scientific">Actinoplanes friuliensis DSM 7358</name>
    <dbReference type="NCBI Taxonomy" id="1246995"/>
    <lineage>
        <taxon>Bacteria</taxon>
        <taxon>Bacillati</taxon>
        <taxon>Actinomycetota</taxon>
        <taxon>Actinomycetes</taxon>
        <taxon>Micromonosporales</taxon>
        <taxon>Micromonosporaceae</taxon>
        <taxon>Actinoplanes</taxon>
    </lineage>
</organism>
<reference evidence="1 2" key="1">
    <citation type="journal article" date="2014" name="J. Biotechnol.">
        <title>Complete genome sequence of the actinobacterium Actinoplanes friuliensis HAG 010964, producer of the lipopeptide antibiotic friulimycin.</title>
        <authorList>
            <person name="Ruckert C."/>
            <person name="Szczepanowski R."/>
            <person name="Albersmeier A."/>
            <person name="Goesmann A."/>
            <person name="Fischer N."/>
            <person name="Steinkamper A."/>
            <person name="Puhler A."/>
            <person name="Biener R."/>
            <person name="Schwartz D."/>
            <person name="Kalinowski J."/>
        </authorList>
    </citation>
    <scope>NUCLEOTIDE SEQUENCE [LARGE SCALE GENOMIC DNA]</scope>
    <source>
        <strain evidence="1 2">DSM 7358</strain>
    </source>
</reference>
<name>U5VP64_9ACTN</name>
<dbReference type="PATRIC" id="fig|1246995.3.peg.474"/>
<keyword evidence="2" id="KW-1185">Reference proteome</keyword>
<dbReference type="HOGENOM" id="CLU_137391_0_0_11"/>
<sequence>MFVAGTAFAYWTTSGTGTGSGTSGTSDVVTVSQTSTVTGLVPGGAAQAINFKINNPKSTKQYISSVDIQVGSIISNVTSLTAVGCSAADFDIRQPDALDTDLDPGDTFFTTKNATIAMKNTNYNQNGCKNVTLSLNLTAA</sequence>
<dbReference type="eggNOG" id="ENOG5032Z0U">
    <property type="taxonomic scope" value="Bacteria"/>
</dbReference>
<dbReference type="Proteomes" id="UP000017746">
    <property type="component" value="Chromosome"/>
</dbReference>
<gene>
    <name evidence="1" type="ORF">AFR_02345</name>
</gene>
<dbReference type="EMBL" id="CP006272">
    <property type="protein sequence ID" value="AGZ38758.1"/>
    <property type="molecule type" value="Genomic_DNA"/>
</dbReference>
<dbReference type="AlphaFoldDB" id="U5VP64"/>
<dbReference type="STRING" id="1246995.AFR_02345"/>
<dbReference type="KEGG" id="afs:AFR_02345"/>
<evidence type="ECO:0000313" key="2">
    <source>
        <dbReference type="Proteomes" id="UP000017746"/>
    </source>
</evidence>
<accession>U5VP64</accession>